<name>A0AAQ3Q1X1_9LILI</name>
<dbReference type="Proteomes" id="UP001327560">
    <property type="component" value="Chromosome 1"/>
</dbReference>
<evidence type="ECO:0000313" key="2">
    <source>
        <dbReference type="EMBL" id="WOK93460.1"/>
    </source>
</evidence>
<feature type="compositionally biased region" description="Low complexity" evidence="1">
    <location>
        <begin position="44"/>
        <end position="59"/>
    </location>
</feature>
<evidence type="ECO:0000313" key="3">
    <source>
        <dbReference type="Proteomes" id="UP001327560"/>
    </source>
</evidence>
<keyword evidence="3" id="KW-1185">Reference proteome</keyword>
<organism evidence="2 3">
    <name type="scientific">Canna indica</name>
    <name type="common">Indian-shot</name>
    <dbReference type="NCBI Taxonomy" id="4628"/>
    <lineage>
        <taxon>Eukaryota</taxon>
        <taxon>Viridiplantae</taxon>
        <taxon>Streptophyta</taxon>
        <taxon>Embryophyta</taxon>
        <taxon>Tracheophyta</taxon>
        <taxon>Spermatophyta</taxon>
        <taxon>Magnoliopsida</taxon>
        <taxon>Liliopsida</taxon>
        <taxon>Zingiberales</taxon>
        <taxon>Cannaceae</taxon>
        <taxon>Canna</taxon>
    </lineage>
</organism>
<sequence length="139" mass="15398">MKRNRAELAPERPKQLPEFPTKLQRRAKEKAVPEKQLVARGEEGPLAAKASAAAEPSVPPAAALEAEGAVGWDGAAEFGGGVWWWGVEEEKLLGWFPFADEDFLCCEEDRGDGVLLWEDDGHDIWQLQRIHEIPNAGKQ</sequence>
<evidence type="ECO:0000256" key="1">
    <source>
        <dbReference type="SAM" id="MobiDB-lite"/>
    </source>
</evidence>
<reference evidence="2 3" key="1">
    <citation type="submission" date="2023-10" db="EMBL/GenBank/DDBJ databases">
        <title>Chromosome-scale genome assembly provides insights into flower coloration mechanisms of Canna indica.</title>
        <authorList>
            <person name="Li C."/>
        </authorList>
    </citation>
    <scope>NUCLEOTIDE SEQUENCE [LARGE SCALE GENOMIC DNA]</scope>
    <source>
        <tissue evidence="2">Flower</tissue>
    </source>
</reference>
<dbReference type="AlphaFoldDB" id="A0AAQ3Q1X1"/>
<accession>A0AAQ3Q1X1</accession>
<protein>
    <submittedName>
        <fullName evidence="2">Uncharacterized protein</fullName>
    </submittedName>
</protein>
<proteinExistence type="predicted"/>
<dbReference type="EMBL" id="CP136890">
    <property type="protein sequence ID" value="WOK93460.1"/>
    <property type="molecule type" value="Genomic_DNA"/>
</dbReference>
<feature type="compositionally biased region" description="Basic and acidic residues" evidence="1">
    <location>
        <begin position="1"/>
        <end position="15"/>
    </location>
</feature>
<feature type="region of interest" description="Disordered" evidence="1">
    <location>
        <begin position="1"/>
        <end position="59"/>
    </location>
</feature>
<gene>
    <name evidence="2" type="ORF">Cni_G02158</name>
</gene>